<protein>
    <submittedName>
        <fullName evidence="2">Uncharacterized protein</fullName>
    </submittedName>
</protein>
<accession>A0A9P6TFJ1</accession>
<feature type="compositionally biased region" description="Polar residues" evidence="1">
    <location>
        <begin position="106"/>
        <end position="157"/>
    </location>
</feature>
<dbReference type="OrthoDB" id="2501650at2759"/>
<dbReference type="AlphaFoldDB" id="A0A9P6TFJ1"/>
<feature type="region of interest" description="Disordered" evidence="1">
    <location>
        <begin position="103"/>
        <end position="157"/>
    </location>
</feature>
<evidence type="ECO:0000313" key="2">
    <source>
        <dbReference type="EMBL" id="KAG0148823.1"/>
    </source>
</evidence>
<comment type="caution">
    <text evidence="2">The sequence shown here is derived from an EMBL/GenBank/DDBJ whole genome shotgun (WGS) entry which is preliminary data.</text>
</comment>
<dbReference type="EMBL" id="MU167233">
    <property type="protein sequence ID" value="KAG0148823.1"/>
    <property type="molecule type" value="Genomic_DNA"/>
</dbReference>
<keyword evidence="3" id="KW-1185">Reference proteome</keyword>
<gene>
    <name evidence="2" type="ORF">CROQUDRAFT_378976</name>
</gene>
<evidence type="ECO:0000256" key="1">
    <source>
        <dbReference type="SAM" id="MobiDB-lite"/>
    </source>
</evidence>
<reference evidence="2" key="1">
    <citation type="submission" date="2013-11" db="EMBL/GenBank/DDBJ databases">
        <title>Genome sequence of the fusiform rust pathogen reveals effectors for host alternation and coevolution with pine.</title>
        <authorList>
            <consortium name="DOE Joint Genome Institute"/>
            <person name="Smith K."/>
            <person name="Pendleton A."/>
            <person name="Kubisiak T."/>
            <person name="Anderson C."/>
            <person name="Salamov A."/>
            <person name="Aerts A."/>
            <person name="Riley R."/>
            <person name="Clum A."/>
            <person name="Lindquist E."/>
            <person name="Ence D."/>
            <person name="Campbell M."/>
            <person name="Kronenberg Z."/>
            <person name="Feau N."/>
            <person name="Dhillon B."/>
            <person name="Hamelin R."/>
            <person name="Burleigh J."/>
            <person name="Smith J."/>
            <person name="Yandell M."/>
            <person name="Nelson C."/>
            <person name="Grigoriev I."/>
            <person name="Davis J."/>
        </authorList>
    </citation>
    <scope>NUCLEOTIDE SEQUENCE</scope>
    <source>
        <strain evidence="2">G11</strain>
    </source>
</reference>
<organism evidence="2 3">
    <name type="scientific">Cronartium quercuum f. sp. fusiforme G11</name>
    <dbReference type="NCBI Taxonomy" id="708437"/>
    <lineage>
        <taxon>Eukaryota</taxon>
        <taxon>Fungi</taxon>
        <taxon>Dikarya</taxon>
        <taxon>Basidiomycota</taxon>
        <taxon>Pucciniomycotina</taxon>
        <taxon>Pucciniomycetes</taxon>
        <taxon>Pucciniales</taxon>
        <taxon>Coleosporiaceae</taxon>
        <taxon>Cronartium</taxon>
    </lineage>
</organism>
<evidence type="ECO:0000313" key="3">
    <source>
        <dbReference type="Proteomes" id="UP000886653"/>
    </source>
</evidence>
<sequence length="325" mass="36641">MLNRHVSQSVETFRGTHTQSIYSFDGGRQVERASASDSSVGPTLREREFGWSGNVSGIRAGRDQGEIRREWEFERQFQTLGYKSLQPSALLVNHPDPPTYDAVMRASSSENPKQEAGNQSVIPSSPSESINLRSCSNPEESLSGFQSTQVSHRRNVNGQQALRRRRYNSLKSVIRRSSSILKGKTSAVIDPAAHEHITRRESWTSDTDEYLYTVCKSVDHLKSTGTNTLTEEEEVLDDFVTLDEHMGSAFNGEEGRQSRVRGLVRHLSRRLTIEDRSQRRKDDEECEGRLTLSHQMVGSASPFPVRPPLVGFERLSVSETRRTMS</sequence>
<proteinExistence type="predicted"/>
<name>A0A9P6TFJ1_9BASI</name>
<dbReference type="Proteomes" id="UP000886653">
    <property type="component" value="Unassembled WGS sequence"/>
</dbReference>